<protein>
    <submittedName>
        <fullName evidence="3">Uncharacterized protein</fullName>
    </submittedName>
</protein>
<feature type="region of interest" description="Disordered" evidence="2">
    <location>
        <begin position="398"/>
        <end position="417"/>
    </location>
</feature>
<organism evidence="3 4">
    <name type="scientific">Colletotrichum chlorophyti</name>
    <dbReference type="NCBI Taxonomy" id="708187"/>
    <lineage>
        <taxon>Eukaryota</taxon>
        <taxon>Fungi</taxon>
        <taxon>Dikarya</taxon>
        <taxon>Ascomycota</taxon>
        <taxon>Pezizomycotina</taxon>
        <taxon>Sordariomycetes</taxon>
        <taxon>Hypocreomycetidae</taxon>
        <taxon>Glomerellales</taxon>
        <taxon>Glomerellaceae</taxon>
        <taxon>Colletotrichum</taxon>
    </lineage>
</organism>
<keyword evidence="1" id="KW-0175">Coiled coil</keyword>
<dbReference type="STRING" id="708187.A0A1Q8RXU4"/>
<proteinExistence type="predicted"/>
<comment type="caution">
    <text evidence="3">The sequence shown here is derived from an EMBL/GenBank/DDBJ whole genome shotgun (WGS) entry which is preliminary data.</text>
</comment>
<sequence>MEDLDALRKEATVTDQQVCESAEGFASILLQVFDEMLQERDRRMVTHVPPTSTAPDGLVNDRLDALEKQHQEETTKQELQIELLRKGLSTETAQRKALGIEIESLGKRMRELETQNQAMKSSVDAYGKSIERLETETPGDGVVPALATQTPPTLQGNSVKAEDLAEVKTVVEECLSRVTELVTTVQAHDEKLGEMDTDILNETCDAIVAKLPRLEQTLKRAADDITTLRSDLRAQDMGTKSLQTGAERLHTDLQQLRSDTEKLQSHTEQLRTDADQLLTTGEQLKTYTGQLQSRTELLQSEQEHLKTDTQQLKSETRQLQSKVEQSRLDEQRRTDEKFITVKAFKDMNKHVFETFSGWIEGVRQRVSAVEGEVSTLQGKNDQVRNHDLRIMANEVQAGSRPVSTGQSQNHNPPNGQVSNQVVDLLTIQLEEKLKDYDARLKVLEAVSRSGEQSTHNNTYEESANVVAALAQKRASADSIESMKIAIEALKAQLAMIDSSIKAVCESAKLVNESQTAQGRRIAELESAYAHPWDERVERMLERKLDSMQQKLEFIQHGYTSLDSQINSLTTESLFQSILQHVNKYEPMDALIGSKVETAMQQMNTYEQRLGALERTVSSVDEPAHKKRKLVPFVQAVTNGKH</sequence>
<evidence type="ECO:0000313" key="4">
    <source>
        <dbReference type="Proteomes" id="UP000186583"/>
    </source>
</evidence>
<evidence type="ECO:0000313" key="3">
    <source>
        <dbReference type="EMBL" id="OLN91934.1"/>
    </source>
</evidence>
<feature type="compositionally biased region" description="Polar residues" evidence="2">
    <location>
        <begin position="401"/>
        <end position="417"/>
    </location>
</feature>
<feature type="region of interest" description="Disordered" evidence="2">
    <location>
        <begin position="308"/>
        <end position="331"/>
    </location>
</feature>
<name>A0A1Q8RXU4_9PEZI</name>
<dbReference type="EMBL" id="MPGH01000060">
    <property type="protein sequence ID" value="OLN91934.1"/>
    <property type="molecule type" value="Genomic_DNA"/>
</dbReference>
<feature type="compositionally biased region" description="Polar residues" evidence="2">
    <location>
        <begin position="308"/>
        <end position="323"/>
    </location>
</feature>
<evidence type="ECO:0000256" key="1">
    <source>
        <dbReference type="SAM" id="Coils"/>
    </source>
</evidence>
<evidence type="ECO:0000256" key="2">
    <source>
        <dbReference type="SAM" id="MobiDB-lite"/>
    </source>
</evidence>
<reference evidence="3 4" key="1">
    <citation type="submission" date="2016-11" db="EMBL/GenBank/DDBJ databases">
        <title>Draft Genome Assembly of Colletotrichum chlorophyti a pathogen of herbaceous plants.</title>
        <authorList>
            <person name="Gan P."/>
            <person name="Narusaka M."/>
            <person name="Tsushima A."/>
            <person name="Narusaka Y."/>
            <person name="Takano Y."/>
            <person name="Shirasu K."/>
        </authorList>
    </citation>
    <scope>NUCLEOTIDE SEQUENCE [LARGE SCALE GENOMIC DNA]</scope>
    <source>
        <strain evidence="3 4">NTL11</strain>
    </source>
</reference>
<feature type="coiled-coil region" evidence="1">
    <location>
        <begin position="95"/>
        <end position="122"/>
    </location>
</feature>
<dbReference type="Proteomes" id="UP000186583">
    <property type="component" value="Unassembled WGS sequence"/>
</dbReference>
<accession>A0A1Q8RXU4</accession>
<gene>
    <name evidence="3" type="ORF">CCHL11_01516</name>
</gene>
<feature type="coiled-coil region" evidence="1">
    <location>
        <begin position="211"/>
        <end position="273"/>
    </location>
</feature>
<keyword evidence="4" id="KW-1185">Reference proteome</keyword>
<dbReference type="AlphaFoldDB" id="A0A1Q8RXU4"/>
<dbReference type="OrthoDB" id="4833301at2759"/>